<dbReference type="EC" id="6.2.1.30" evidence="2"/>
<evidence type="ECO:0000313" key="3">
    <source>
        <dbReference type="Proteomes" id="UP000092665"/>
    </source>
</evidence>
<dbReference type="InterPro" id="IPR016671">
    <property type="entry name" value="LuxE_bac"/>
</dbReference>
<keyword evidence="3" id="KW-1185">Reference proteome</keyword>
<dbReference type="Proteomes" id="UP000092665">
    <property type="component" value="Unassembled WGS sequence"/>
</dbReference>
<evidence type="ECO:0000259" key="1">
    <source>
        <dbReference type="Pfam" id="PF04443"/>
    </source>
</evidence>
<dbReference type="EMBL" id="LOIC01000015">
    <property type="protein sequence ID" value="OCA56448.1"/>
    <property type="molecule type" value="Genomic_DNA"/>
</dbReference>
<dbReference type="RefSeq" id="WP_065388966.1">
    <property type="nucleotide sequence ID" value="NZ_CAWMQN010000015.1"/>
</dbReference>
<dbReference type="PATRIC" id="fig|29488.15.peg.480"/>
<dbReference type="Gene3D" id="3.40.50.12780">
    <property type="entry name" value="N-terminal domain of ligase-like"/>
    <property type="match status" value="1"/>
</dbReference>
<dbReference type="InterPro" id="IPR042099">
    <property type="entry name" value="ANL_N_sf"/>
</dbReference>
<dbReference type="InterPro" id="IPR007534">
    <property type="entry name" value="LuxE"/>
</dbReference>
<organism evidence="2 3">
    <name type="scientific">Photorhabdus namnaonensis</name>
    <dbReference type="NCBI Taxonomy" id="1851568"/>
    <lineage>
        <taxon>Bacteria</taxon>
        <taxon>Pseudomonadati</taxon>
        <taxon>Pseudomonadota</taxon>
        <taxon>Gammaproteobacteria</taxon>
        <taxon>Enterobacterales</taxon>
        <taxon>Morganellaceae</taxon>
        <taxon>Photorhabdus</taxon>
    </lineage>
</organism>
<dbReference type="PIRSF" id="PIRSF016580">
    <property type="entry name" value="Acyl-protein_synthetase_LuxE"/>
    <property type="match status" value="1"/>
</dbReference>
<dbReference type="SUPFAM" id="SSF56801">
    <property type="entry name" value="Acetyl-CoA synthetase-like"/>
    <property type="match status" value="1"/>
</dbReference>
<dbReference type="Pfam" id="PF04443">
    <property type="entry name" value="LuxE"/>
    <property type="match status" value="1"/>
</dbReference>
<feature type="domain" description="Acyl-protein synthetase LuxE" evidence="1">
    <location>
        <begin position="30"/>
        <end position="378"/>
    </location>
</feature>
<name>A0A1B8YMT1_9GAMM</name>
<dbReference type="GO" id="GO:0047475">
    <property type="term" value="F:phenylacetate-CoA ligase activity"/>
    <property type="evidence" value="ECO:0007669"/>
    <property type="project" value="UniProtKB-EC"/>
</dbReference>
<accession>A0A1B8YMT1</accession>
<proteinExistence type="predicted"/>
<reference evidence="3" key="1">
    <citation type="submission" date="2015-11" db="EMBL/GenBank/DDBJ databases">
        <authorList>
            <person name="Tobias N.J."/>
            <person name="Mishra B."/>
            <person name="Gupta D.K."/>
            <person name="Thines M."/>
            <person name="Stinear T.P."/>
            <person name="Bode H.B."/>
        </authorList>
    </citation>
    <scope>NUCLEOTIDE SEQUENCE [LARGE SCALE GENOMIC DNA]</scope>
    <source>
        <strain evidence="3">PB45.5</strain>
    </source>
</reference>
<keyword evidence="2" id="KW-0436">Ligase</keyword>
<dbReference type="GO" id="GO:0008218">
    <property type="term" value="P:bioluminescence"/>
    <property type="evidence" value="ECO:0007669"/>
    <property type="project" value="InterPro"/>
</dbReference>
<dbReference type="GO" id="GO:0047474">
    <property type="term" value="F:long-chain fatty acid--protein ligase activity"/>
    <property type="evidence" value="ECO:0007669"/>
    <property type="project" value="InterPro"/>
</dbReference>
<dbReference type="AlphaFoldDB" id="A0A1B8YMT1"/>
<evidence type="ECO:0000313" key="2">
    <source>
        <dbReference type="EMBL" id="OCA56448.1"/>
    </source>
</evidence>
<comment type="caution">
    <text evidence="2">The sequence shown here is derived from an EMBL/GenBank/DDBJ whole genome shotgun (WGS) entry which is preliminary data.</text>
</comment>
<protein>
    <submittedName>
        <fullName evidence="2">Phenylacetate-coenzyme A ligase</fullName>
        <ecNumber evidence="2">6.2.1.30</ecNumber>
    </submittedName>
</protein>
<sequence>MENIKNIYNGIKSRGGNPLKWLMADVDLLYKLSKEEQQELKTCLLKDAFHFHYHNNPYYRDICEKQGIKPEEIQNYNDLVRIPLIPVATYKSAESHRLLSKPLSEIEHEMRSTGTSGIPSVYRRCHDTMDHTVLAVYSNYRSMFKVSGGAGLCLCPSTEDIPEMALVKIFNFLTGLLDTRRYMINQDRFSPEDSLNQLIQWKGKFTRHLIGPPFMIHRFITFLKENNTKLTLDRDSMVITMGGWKRFTGDMISRSELNADIEEWMGIPASRTRDMYGLVEANVLAIEDEYNHKHVPPYIHFSVRDPNDLTRELPDGETGQLVILDPLSVSTPGMLLTEDLVYLRTDPNKSWRNSQRIQFVMRTAAAKEFGCCAVNLERKMSDDEGTSATPAVK</sequence>
<gene>
    <name evidence="2" type="primary">paaK_2</name>
    <name evidence="2" type="ORF">Phpb_00423</name>
</gene>